<dbReference type="GO" id="GO:0004176">
    <property type="term" value="F:ATP-dependent peptidase activity"/>
    <property type="evidence" value="ECO:0007669"/>
    <property type="project" value="UniProtKB-UniRule"/>
</dbReference>
<dbReference type="GO" id="GO:0006508">
    <property type="term" value="P:proteolysis"/>
    <property type="evidence" value="ECO:0007669"/>
    <property type="project" value="UniProtKB-KW"/>
</dbReference>
<feature type="active site" evidence="1">
    <location>
        <position position="284"/>
    </location>
</feature>
<feature type="region of interest" description="Disordered" evidence="2">
    <location>
        <begin position="1"/>
        <end position="64"/>
    </location>
</feature>
<dbReference type="EC" id="3.4.21.53" evidence="1"/>
<evidence type="ECO:0000256" key="2">
    <source>
        <dbReference type="SAM" id="MobiDB-lite"/>
    </source>
</evidence>
<dbReference type="SUPFAM" id="SSF54211">
    <property type="entry name" value="Ribosomal protein S5 domain 2-like"/>
    <property type="match status" value="1"/>
</dbReference>
<dbReference type="PROSITE" id="PS51786">
    <property type="entry name" value="LON_PROTEOLYTIC"/>
    <property type="match status" value="1"/>
</dbReference>
<dbReference type="InterPro" id="IPR027065">
    <property type="entry name" value="Lon_Prtase"/>
</dbReference>
<dbReference type="InterPro" id="IPR020568">
    <property type="entry name" value="Ribosomal_Su5_D2-typ_SF"/>
</dbReference>
<accession>A0A7Y0HSB9</accession>
<dbReference type="Proteomes" id="UP000532194">
    <property type="component" value="Unassembled WGS sequence"/>
</dbReference>
<dbReference type="AlphaFoldDB" id="A0A7Y0HSB9"/>
<dbReference type="GO" id="GO:0004252">
    <property type="term" value="F:serine-type endopeptidase activity"/>
    <property type="evidence" value="ECO:0007669"/>
    <property type="project" value="UniProtKB-UniRule"/>
</dbReference>
<dbReference type="Pfam" id="PF05362">
    <property type="entry name" value="Lon_C"/>
    <property type="match status" value="1"/>
</dbReference>
<evidence type="ECO:0000259" key="4">
    <source>
        <dbReference type="PROSITE" id="PS51786"/>
    </source>
</evidence>
<proteinExistence type="inferred from homology"/>
<sequence>MRRPAHTLVIMRPHHTMQPDTRQPAVEPANKPDNDSLDMNLDMNTDAQPINAQPEAQPQRTGRVRRLKTRVTHYFATRSVRYLAGFFAVLLGAVILLLPSPYVIEMPGPTQDVLGKVSEGEVIAISGDGVTIHKDSGKLLLVTVSASGVPGYTITNAQAVWGWANPQVEVTPREAVVPVGQTADEYQQEVDNDMSGSQQSASEVGLAYAKQHADELGIDAATLDNAKVEMHVDEIGGPSAGMMYTLGLIDKLTPAEESGGNVIAGTGTIDAKGKVGAIGGIRLKMLGAKRDGATWFLAPESNCDEVVGHVPEGLRDVKVATLDEAYQALVAIGKGQGDTLPHCEA</sequence>
<dbReference type="EMBL" id="JAAIII010000001">
    <property type="protein sequence ID" value="NMM92852.1"/>
    <property type="molecule type" value="Genomic_DNA"/>
</dbReference>
<feature type="domain" description="Lon proteolytic" evidence="4">
    <location>
        <begin position="234"/>
        <end position="332"/>
    </location>
</feature>
<comment type="caution">
    <text evidence="5">The sequence shown here is derived from an EMBL/GenBank/DDBJ whole genome shotgun (WGS) entry which is preliminary data.</text>
</comment>
<feature type="compositionally biased region" description="Low complexity" evidence="2">
    <location>
        <begin position="37"/>
        <end position="46"/>
    </location>
</feature>
<evidence type="ECO:0000313" key="5">
    <source>
        <dbReference type="EMBL" id="NMM92852.1"/>
    </source>
</evidence>
<protein>
    <recommendedName>
        <fullName evidence="1">endopeptidase La</fullName>
        <ecNumber evidence="1">3.4.21.53</ecNumber>
    </recommendedName>
</protein>
<feature type="active site" evidence="1">
    <location>
        <position position="239"/>
    </location>
</feature>
<dbReference type="InterPro" id="IPR008269">
    <property type="entry name" value="Lon_proteolytic"/>
</dbReference>
<dbReference type="Gene3D" id="3.30.230.10">
    <property type="match status" value="1"/>
</dbReference>
<keyword evidence="1" id="KW-0720">Serine protease</keyword>
<evidence type="ECO:0000313" key="6">
    <source>
        <dbReference type="Proteomes" id="UP000532194"/>
    </source>
</evidence>
<reference evidence="5 6" key="1">
    <citation type="submission" date="2020-02" db="EMBL/GenBank/DDBJ databases">
        <title>Characterization of phylogenetic diversity of novel bifidobacterial species isolated in Czech ZOOs.</title>
        <authorList>
            <person name="Lugli G.A."/>
            <person name="Vera N.B."/>
            <person name="Ventura M."/>
        </authorList>
    </citation>
    <scope>NUCLEOTIDE SEQUENCE [LARGE SCALE GENOMIC DNA]</scope>
    <source>
        <strain evidence="5 6">DSM 109957</strain>
    </source>
</reference>
<feature type="compositionally biased region" description="Polar residues" evidence="2">
    <location>
        <begin position="47"/>
        <end position="60"/>
    </location>
</feature>
<comment type="similarity">
    <text evidence="1">Belongs to the peptidase S16 family.</text>
</comment>
<evidence type="ECO:0000256" key="1">
    <source>
        <dbReference type="PROSITE-ProRule" id="PRU01122"/>
    </source>
</evidence>
<keyword evidence="3" id="KW-1133">Transmembrane helix</keyword>
<dbReference type="GO" id="GO:0005524">
    <property type="term" value="F:ATP binding"/>
    <property type="evidence" value="ECO:0007669"/>
    <property type="project" value="InterPro"/>
</dbReference>
<dbReference type="InterPro" id="IPR014721">
    <property type="entry name" value="Ribsml_uS5_D2-typ_fold_subgr"/>
</dbReference>
<feature type="transmembrane region" description="Helical" evidence="3">
    <location>
        <begin position="82"/>
        <end position="104"/>
    </location>
</feature>
<gene>
    <name evidence="5" type="ORF">G1C95_0037</name>
</gene>
<keyword evidence="1 5" id="KW-0645">Protease</keyword>
<comment type="catalytic activity">
    <reaction evidence="1">
        <text>Hydrolysis of proteins in presence of ATP.</text>
        <dbReference type="EC" id="3.4.21.53"/>
    </reaction>
</comment>
<keyword evidence="3" id="KW-0812">Transmembrane</keyword>
<dbReference type="GO" id="GO:0030163">
    <property type="term" value="P:protein catabolic process"/>
    <property type="evidence" value="ECO:0007669"/>
    <property type="project" value="InterPro"/>
</dbReference>
<name>A0A7Y0HSB9_9BIFI</name>
<keyword evidence="1" id="KW-0378">Hydrolase</keyword>
<keyword evidence="6" id="KW-1185">Reference proteome</keyword>
<keyword evidence="3" id="KW-0472">Membrane</keyword>
<dbReference type="PANTHER" id="PTHR10046">
    <property type="entry name" value="ATP DEPENDENT LON PROTEASE FAMILY MEMBER"/>
    <property type="match status" value="1"/>
</dbReference>
<organism evidence="5 6">
    <name type="scientific">Bifidobacterium oedipodis</name>
    <dbReference type="NCBI Taxonomy" id="2675322"/>
    <lineage>
        <taxon>Bacteria</taxon>
        <taxon>Bacillati</taxon>
        <taxon>Actinomycetota</taxon>
        <taxon>Actinomycetes</taxon>
        <taxon>Bifidobacteriales</taxon>
        <taxon>Bifidobacteriaceae</taxon>
        <taxon>Bifidobacterium</taxon>
    </lineage>
</organism>
<evidence type="ECO:0000256" key="3">
    <source>
        <dbReference type="SAM" id="Phobius"/>
    </source>
</evidence>